<comment type="caution">
    <text evidence="9">The sequence shown here is derived from an EMBL/GenBank/DDBJ whole genome shotgun (WGS) entry which is preliminary data.</text>
</comment>
<evidence type="ECO:0000256" key="4">
    <source>
        <dbReference type="ARBA" id="ARBA00022989"/>
    </source>
</evidence>
<dbReference type="GO" id="GO:0005506">
    <property type="term" value="F:iron ion binding"/>
    <property type="evidence" value="ECO:0007669"/>
    <property type="project" value="InterPro"/>
</dbReference>
<dbReference type="GO" id="GO:0008610">
    <property type="term" value="P:lipid biosynthetic process"/>
    <property type="evidence" value="ECO:0007669"/>
    <property type="project" value="InterPro"/>
</dbReference>
<keyword evidence="3 7" id="KW-0812">Transmembrane</keyword>
<dbReference type="EMBL" id="LIHL02000009">
    <property type="protein sequence ID" value="KAF5460788.1"/>
    <property type="molecule type" value="Genomic_DNA"/>
</dbReference>
<dbReference type="InterPro" id="IPR050307">
    <property type="entry name" value="Sterol_Desaturase_Related"/>
</dbReference>
<sequence>PVYTALHLFSVLNLGDQSSPPTNPLLPEFGICPTMLPYQTLDEASDALGRNLTYAETLWFQYSARKSDYFLYCHTILFLFFVFSVVPLPLVFLELARLTGFERFKIQPKARLSSAQVFRCYKDVMRMFFLVVGPLQMVSYPSIRMIGIRTGFPLPSGWEIFAQLSVYFVVEDYSNYWIHRFLHNKWGYEKIHRVHHEYTAPIGFAAPYAHWAEILILGIPSFLGPAMVPGHLITFWLWIALRQIEAIETHSGYDFPWSPTKYIPFYGGAEYHDYHHYVGGQSQSNFASVFTYCDYIYGTDKGYRYQKKLFQKSKGELKAGGQQNGGSHHISTQDLKSD</sequence>
<keyword evidence="5 7" id="KW-0472">Membrane</keyword>
<dbReference type="InterPro" id="IPR006694">
    <property type="entry name" value="Fatty_acid_hydroxylase"/>
</dbReference>
<dbReference type="GO" id="GO:0016020">
    <property type="term" value="C:membrane"/>
    <property type="evidence" value="ECO:0007669"/>
    <property type="project" value="UniProtKB-SubCell"/>
</dbReference>
<comment type="similarity">
    <text evidence="2">Belongs to the sterol desaturase family.</text>
</comment>
<evidence type="ECO:0000256" key="6">
    <source>
        <dbReference type="SAM" id="MobiDB-lite"/>
    </source>
</evidence>
<dbReference type="PANTHER" id="PTHR11863">
    <property type="entry name" value="STEROL DESATURASE"/>
    <property type="match status" value="1"/>
</dbReference>
<protein>
    <recommendedName>
        <fullName evidence="8">Fatty acid hydroxylase domain-containing protein</fullName>
    </recommendedName>
</protein>
<proteinExistence type="inferred from homology"/>
<accession>A0A833UM34</accession>
<dbReference type="Pfam" id="PF04116">
    <property type="entry name" value="FA_hydroxylase"/>
    <property type="match status" value="1"/>
</dbReference>
<dbReference type="Proteomes" id="UP000619265">
    <property type="component" value="Unassembled WGS sequence"/>
</dbReference>
<feature type="compositionally biased region" description="Polar residues" evidence="6">
    <location>
        <begin position="325"/>
        <end position="338"/>
    </location>
</feature>
<name>A0A833UM34_JUGRE</name>
<dbReference type="Gramene" id="Jr09_12210_p1">
    <property type="protein sequence ID" value="cds.Jr09_12210_p1"/>
    <property type="gene ID" value="Jr09_12210"/>
</dbReference>
<feature type="region of interest" description="Disordered" evidence="6">
    <location>
        <begin position="317"/>
        <end position="338"/>
    </location>
</feature>
<evidence type="ECO:0000256" key="2">
    <source>
        <dbReference type="ARBA" id="ARBA00009324"/>
    </source>
</evidence>
<evidence type="ECO:0000259" key="8">
    <source>
        <dbReference type="Pfam" id="PF04116"/>
    </source>
</evidence>
<organism evidence="9 10">
    <name type="scientific">Juglans regia</name>
    <name type="common">English walnut</name>
    <dbReference type="NCBI Taxonomy" id="51240"/>
    <lineage>
        <taxon>Eukaryota</taxon>
        <taxon>Viridiplantae</taxon>
        <taxon>Streptophyta</taxon>
        <taxon>Embryophyta</taxon>
        <taxon>Tracheophyta</taxon>
        <taxon>Spermatophyta</taxon>
        <taxon>Magnoliopsida</taxon>
        <taxon>eudicotyledons</taxon>
        <taxon>Gunneridae</taxon>
        <taxon>Pentapetalae</taxon>
        <taxon>rosids</taxon>
        <taxon>fabids</taxon>
        <taxon>Fagales</taxon>
        <taxon>Juglandaceae</taxon>
        <taxon>Juglans</taxon>
    </lineage>
</organism>
<evidence type="ECO:0000256" key="7">
    <source>
        <dbReference type="SAM" id="Phobius"/>
    </source>
</evidence>
<evidence type="ECO:0000256" key="1">
    <source>
        <dbReference type="ARBA" id="ARBA00004370"/>
    </source>
</evidence>
<keyword evidence="4 7" id="KW-1133">Transmembrane helix</keyword>
<comment type="subcellular location">
    <subcellularLocation>
        <location evidence="1">Membrane</location>
    </subcellularLocation>
</comment>
<dbReference type="GO" id="GO:0016491">
    <property type="term" value="F:oxidoreductase activity"/>
    <property type="evidence" value="ECO:0007669"/>
    <property type="project" value="InterPro"/>
</dbReference>
<evidence type="ECO:0000313" key="9">
    <source>
        <dbReference type="EMBL" id="KAF5460788.1"/>
    </source>
</evidence>
<gene>
    <name evidence="9" type="ORF">F2P56_020630</name>
</gene>
<dbReference type="AlphaFoldDB" id="A0A833UM34"/>
<evidence type="ECO:0000256" key="5">
    <source>
        <dbReference type="ARBA" id="ARBA00023136"/>
    </source>
</evidence>
<feature type="non-terminal residue" evidence="9">
    <location>
        <position position="1"/>
    </location>
</feature>
<feature type="domain" description="Fatty acid hydroxylase" evidence="8">
    <location>
        <begin position="166"/>
        <end position="299"/>
    </location>
</feature>
<evidence type="ECO:0000256" key="3">
    <source>
        <dbReference type="ARBA" id="ARBA00022692"/>
    </source>
</evidence>
<reference evidence="9" key="1">
    <citation type="submission" date="2015-10" db="EMBL/GenBank/DDBJ databases">
        <authorList>
            <person name="Martinez-Garcia P.J."/>
            <person name="Crepeau M.W."/>
            <person name="Puiu D."/>
            <person name="Gonzalez-Ibeas D."/>
            <person name="Whalen J."/>
            <person name="Stevens K."/>
            <person name="Paul R."/>
            <person name="Butterfield T."/>
            <person name="Britton M."/>
            <person name="Reagan R."/>
            <person name="Chakraborty S."/>
            <person name="Walawage S.L."/>
            <person name="Vasquez-Gross H.A."/>
            <person name="Cardeno C."/>
            <person name="Famula R."/>
            <person name="Pratt K."/>
            <person name="Kuruganti S."/>
            <person name="Aradhya M.K."/>
            <person name="Leslie C.A."/>
            <person name="Dandekar A.M."/>
            <person name="Salzberg S.L."/>
            <person name="Wegrzyn J.L."/>
            <person name="Langley C.H."/>
            <person name="Neale D.B."/>
        </authorList>
    </citation>
    <scope>NUCLEOTIDE SEQUENCE</scope>
    <source>
        <tissue evidence="9">Leaves</tissue>
    </source>
</reference>
<feature type="transmembrane region" description="Helical" evidence="7">
    <location>
        <begin position="69"/>
        <end position="93"/>
    </location>
</feature>
<evidence type="ECO:0000313" key="10">
    <source>
        <dbReference type="Proteomes" id="UP000619265"/>
    </source>
</evidence>
<reference evidence="9" key="2">
    <citation type="submission" date="2020-03" db="EMBL/GenBank/DDBJ databases">
        <title>Walnut 2.0.</title>
        <authorList>
            <person name="Marrano A."/>
            <person name="Britton M."/>
            <person name="Zimin A.V."/>
            <person name="Zaini P.A."/>
            <person name="Workman R."/>
            <person name="Puiu D."/>
            <person name="Bianco L."/>
            <person name="Allen B.J."/>
            <person name="Troggio M."/>
            <person name="Leslie C.A."/>
            <person name="Timp W."/>
            <person name="Dendekar A."/>
            <person name="Salzberg S.L."/>
            <person name="Neale D.B."/>
        </authorList>
    </citation>
    <scope>NUCLEOTIDE SEQUENCE</scope>
    <source>
        <tissue evidence="9">Leaves</tissue>
    </source>
</reference>